<dbReference type="InterPro" id="IPR007411">
    <property type="entry name" value="EpmC"/>
</dbReference>
<dbReference type="RefSeq" id="WP_057758727.1">
    <property type="nucleotide sequence ID" value="NZ_LNDJ01000131.1"/>
</dbReference>
<comment type="caution">
    <text evidence="1">The sequence shown here is derived from an EMBL/GenBank/DDBJ whole genome shotgun (WGS) entry which is preliminary data.</text>
</comment>
<accession>A0A0T6DMT3</accession>
<evidence type="ECO:0000313" key="2">
    <source>
        <dbReference type="Proteomes" id="UP000051202"/>
    </source>
</evidence>
<dbReference type="Pfam" id="PF04315">
    <property type="entry name" value="EpmC"/>
    <property type="match status" value="1"/>
</dbReference>
<dbReference type="STRING" id="554343.AS194_12695"/>
<dbReference type="AlphaFoldDB" id="A0A0T6DMT3"/>
<evidence type="ECO:0000313" key="1">
    <source>
        <dbReference type="EMBL" id="KRU21258.1"/>
    </source>
</evidence>
<sequence length="165" mass="19126">MNDDHLCNKLKILFEHLFPTLTIIGGVDEPYYEAPKADTNAKIFFKENYPRSLLHEIAHYCLAGQKRRKLDDYGYWYTECGRTSEEQELFQLVEARPQGLEKAMCEAIGIHFSPSFDDFSGRPISEVFLKNLEVNYQEMITNPPPTARIALETLMHTDFSTLRDN</sequence>
<protein>
    <recommendedName>
        <fullName evidence="3">Elongation factor P hydroxylase</fullName>
    </recommendedName>
</protein>
<dbReference type="Proteomes" id="UP000051202">
    <property type="component" value="Unassembled WGS sequence"/>
</dbReference>
<reference evidence="1 2" key="1">
    <citation type="submission" date="2015-11" db="EMBL/GenBank/DDBJ databases">
        <title>Permanent draft genome of Psychrobacter piscatorii LQ58.</title>
        <authorList>
            <person name="Zhou M."/>
            <person name="Dong B."/>
            <person name="Liu Q."/>
        </authorList>
    </citation>
    <scope>NUCLEOTIDE SEQUENCE [LARGE SCALE GENOMIC DNA]</scope>
    <source>
        <strain evidence="1 2">LQ58</strain>
    </source>
</reference>
<organism evidence="1 2">
    <name type="scientific">Psychrobacter piscatorii</name>
    <dbReference type="NCBI Taxonomy" id="554343"/>
    <lineage>
        <taxon>Bacteria</taxon>
        <taxon>Pseudomonadati</taxon>
        <taxon>Pseudomonadota</taxon>
        <taxon>Gammaproteobacteria</taxon>
        <taxon>Moraxellales</taxon>
        <taxon>Moraxellaceae</taxon>
        <taxon>Psychrobacter</taxon>
    </lineage>
</organism>
<name>A0A0T6DMT3_9GAMM</name>
<gene>
    <name evidence="1" type="ORF">AS194_12695</name>
</gene>
<proteinExistence type="predicted"/>
<dbReference type="EMBL" id="LNDJ01000131">
    <property type="protein sequence ID" value="KRU21258.1"/>
    <property type="molecule type" value="Genomic_DNA"/>
</dbReference>
<keyword evidence="2" id="KW-1185">Reference proteome</keyword>
<evidence type="ECO:0008006" key="3">
    <source>
        <dbReference type="Google" id="ProtNLM"/>
    </source>
</evidence>